<dbReference type="InterPro" id="IPR004155">
    <property type="entry name" value="PBS_lyase_HEAT"/>
</dbReference>
<accession>A0A2Z3H368</accession>
<dbReference type="InterPro" id="IPR016024">
    <property type="entry name" value="ARM-type_fold"/>
</dbReference>
<evidence type="ECO:0000256" key="2">
    <source>
        <dbReference type="SAM" id="MobiDB-lite"/>
    </source>
</evidence>
<comment type="function">
    <text evidence="1">Catalyzes the hydroxylation of the N(6)-(4-aminobutyl)-L-lysine intermediate produced by deoxyhypusine synthase/DHPS on a critical lysine of the eukaryotic translation initiation factor 5A/eIF-5A. This is the second step of the post-translational modification of that lysine into an unusual amino acid residue named hypusine. Hypusination is unique to mature eIF-5A factor and is essential for its function.</text>
</comment>
<dbReference type="Pfam" id="PF13646">
    <property type="entry name" value="HEAT_2"/>
    <property type="match status" value="1"/>
</dbReference>
<dbReference type="Gene3D" id="1.25.10.10">
    <property type="entry name" value="Leucine-rich Repeat Variant"/>
    <property type="match status" value="2"/>
</dbReference>
<reference evidence="3 4" key="1">
    <citation type="submission" date="2018-01" db="EMBL/GenBank/DDBJ databases">
        <title>G. obscuriglobus.</title>
        <authorList>
            <person name="Franke J."/>
            <person name="Blomberg W."/>
            <person name="Selmecki A."/>
        </authorList>
    </citation>
    <scope>NUCLEOTIDE SEQUENCE [LARGE SCALE GENOMIC DNA]</scope>
    <source>
        <strain evidence="3 4">DSM 5831</strain>
    </source>
</reference>
<dbReference type="EMBL" id="CP025958">
    <property type="protein sequence ID" value="AWM38762.1"/>
    <property type="molecule type" value="Genomic_DNA"/>
</dbReference>
<dbReference type="PANTHER" id="PTHR12697:SF5">
    <property type="entry name" value="DEOXYHYPUSINE HYDROXYLASE"/>
    <property type="match status" value="1"/>
</dbReference>
<evidence type="ECO:0008006" key="5">
    <source>
        <dbReference type="Google" id="ProtNLM"/>
    </source>
</evidence>
<name>A0A2Z3H368_9BACT</name>
<protein>
    <recommendedName>
        <fullName evidence="5">HEAT repeat domain-containing protein</fullName>
    </recommendedName>
</protein>
<evidence type="ECO:0000313" key="4">
    <source>
        <dbReference type="Proteomes" id="UP000245802"/>
    </source>
</evidence>
<dbReference type="AlphaFoldDB" id="A0A2Z3H368"/>
<dbReference type="GO" id="GO:0016491">
    <property type="term" value="F:oxidoreductase activity"/>
    <property type="evidence" value="ECO:0007669"/>
    <property type="project" value="TreeGrafter"/>
</dbReference>
<evidence type="ECO:0000313" key="3">
    <source>
        <dbReference type="EMBL" id="AWM38762.1"/>
    </source>
</evidence>
<dbReference type="PROSITE" id="PS50077">
    <property type="entry name" value="HEAT_REPEAT"/>
    <property type="match status" value="1"/>
</dbReference>
<dbReference type="SMART" id="SM00567">
    <property type="entry name" value="EZ_HEAT"/>
    <property type="match status" value="5"/>
</dbReference>
<sequence length="1130" mass="120799">MRRRPALFLSGIAVLATVLVAALLIRFTHTPGPALVLPEDVAQAEPADPFDAPDPDPLDAPPAPPAPPDLSKLTVDEVIDRLDNSADYSSWIGAFREIASRGPAARAALPALRSIKNDRGVAYWAALAECAIEPERSDAHLARALGLPGSKSDPARIGALVAAPRLVSEVPARRDAAFKLIETIGCRPDDPSYPALLKILRDPKHPGRARARELLWSAFVRGPTEVGRTAPVPSEEDVRVWSRLTPEQAAEWVPLLADPDQKLAGIGGAVLVLSGEFAKGLPVVLAHEWPVWAVWEQQFDEPGARRQPNYLPLVVRERLTKARNSAAEKEQVRAVAAPELRNGKTLRAKRAALQVLQTAGATDPDALAPAFADPDPSARRATARDLLSWQWPPSAVPQVAEYLRREPDPILETWFDEWLRLFDELPQAALDFVAARVLPPNGKPGFSNAFDRLPTTGPGADGTLALVVRYLAAPADKDGPPAFESAVALAGRFGPAAKAAVPFMRRGLKGTRREEILRTADAILQVVPGDPEAINAIVAVVEERTEDAYLAVELLGKQGAAATPHVPKLMALVESGLKMEDWLRAKDGTAPYHGEIAAKALSALGTHARTALPLLRTCLDAPLTEQSPVGTIVRSVGAVGRIDPADPAVVPWLTDVLTGRRKSPRKHHTDARLYAAEALIALGPAARTAVPELIEFARRDGRRCHGLALFLVHHAPDRTAEILNLLADDFILGPSVWNDADPALRRLAADGTAHSTASVRRAAWGVLATVGVAGKDEARLRARAAGESDPVSARAAAVALGRPFVHPTPEQQKAIESWHRATNRRLLPLRLARVIERGAWSDPMAALRLGDTAFAVSETDPRALRAHAALLVEASDKDAGDWHSIETHSIVRAVVRAAPDSVGPLTARLAPDRSPEIRVRAALALMKIGPKAAAAVPALTKALNDKYPAIRWATAEALLAIDPSGQPDAVRTLARYALAPLTPEEQVLQGDPRPIVVGVTNNREPLTTLRGLSSAALAPAADIFAKYYADPNYLRRAEVGELLLRADPARAVEVMTALVGALTAPPDPVRNSVYLLPEYAVAGRLDASARPASKVLADALAAHADDDLTPILARALRRVDPAAARAAGVR</sequence>
<gene>
    <name evidence="3" type="ORF">C1280_18395</name>
</gene>
<dbReference type="Proteomes" id="UP000245802">
    <property type="component" value="Chromosome"/>
</dbReference>
<keyword evidence="4" id="KW-1185">Reference proteome</keyword>
<dbReference type="SUPFAM" id="SSF48371">
    <property type="entry name" value="ARM repeat"/>
    <property type="match status" value="2"/>
</dbReference>
<feature type="region of interest" description="Disordered" evidence="2">
    <location>
        <begin position="45"/>
        <end position="70"/>
    </location>
</feature>
<proteinExistence type="predicted"/>
<dbReference type="RefSeq" id="WP_010036361.1">
    <property type="nucleotide sequence ID" value="NZ_CP025958.1"/>
</dbReference>
<dbReference type="InterPro" id="IPR021133">
    <property type="entry name" value="HEAT_type_2"/>
</dbReference>
<organism evidence="3 4">
    <name type="scientific">Gemmata obscuriglobus</name>
    <dbReference type="NCBI Taxonomy" id="114"/>
    <lineage>
        <taxon>Bacteria</taxon>
        <taxon>Pseudomonadati</taxon>
        <taxon>Planctomycetota</taxon>
        <taxon>Planctomycetia</taxon>
        <taxon>Gemmatales</taxon>
        <taxon>Gemmataceae</taxon>
        <taxon>Gemmata</taxon>
    </lineage>
</organism>
<evidence type="ECO:0000256" key="1">
    <source>
        <dbReference type="ARBA" id="ARBA00045876"/>
    </source>
</evidence>
<dbReference type="InterPro" id="IPR011989">
    <property type="entry name" value="ARM-like"/>
</dbReference>
<dbReference type="PANTHER" id="PTHR12697">
    <property type="entry name" value="PBS LYASE HEAT-LIKE PROTEIN"/>
    <property type="match status" value="1"/>
</dbReference>
<feature type="compositionally biased region" description="Pro residues" evidence="2">
    <location>
        <begin position="58"/>
        <end position="68"/>
    </location>
</feature>
<dbReference type="KEGG" id="gog:C1280_18395"/>